<dbReference type="Proteomes" id="UP000030671">
    <property type="component" value="Unassembled WGS sequence"/>
</dbReference>
<reference evidence="2 3" key="1">
    <citation type="journal article" date="2012" name="New Phytol.">
        <title>Insight into trade-off between wood decay and parasitism from the genome of a fungal forest pathogen.</title>
        <authorList>
            <person name="Olson A."/>
            <person name="Aerts A."/>
            <person name="Asiegbu F."/>
            <person name="Belbahri L."/>
            <person name="Bouzid O."/>
            <person name="Broberg A."/>
            <person name="Canback B."/>
            <person name="Coutinho P.M."/>
            <person name="Cullen D."/>
            <person name="Dalman K."/>
            <person name="Deflorio G."/>
            <person name="van Diepen L.T."/>
            <person name="Dunand C."/>
            <person name="Duplessis S."/>
            <person name="Durling M."/>
            <person name="Gonthier P."/>
            <person name="Grimwood J."/>
            <person name="Fossdal C.G."/>
            <person name="Hansson D."/>
            <person name="Henrissat B."/>
            <person name="Hietala A."/>
            <person name="Himmelstrand K."/>
            <person name="Hoffmeister D."/>
            <person name="Hogberg N."/>
            <person name="James T.Y."/>
            <person name="Karlsson M."/>
            <person name="Kohler A."/>
            <person name="Kues U."/>
            <person name="Lee Y.H."/>
            <person name="Lin Y.C."/>
            <person name="Lind M."/>
            <person name="Lindquist E."/>
            <person name="Lombard V."/>
            <person name="Lucas S."/>
            <person name="Lunden K."/>
            <person name="Morin E."/>
            <person name="Murat C."/>
            <person name="Park J."/>
            <person name="Raffaello T."/>
            <person name="Rouze P."/>
            <person name="Salamov A."/>
            <person name="Schmutz J."/>
            <person name="Solheim H."/>
            <person name="Stahlberg J."/>
            <person name="Velez H."/>
            <person name="de Vries R.P."/>
            <person name="Wiebenga A."/>
            <person name="Woodward S."/>
            <person name="Yakovlev I."/>
            <person name="Garbelotto M."/>
            <person name="Martin F."/>
            <person name="Grigoriev I.V."/>
            <person name="Stenlid J."/>
        </authorList>
    </citation>
    <scope>NUCLEOTIDE SEQUENCE [LARGE SCALE GENOMIC DNA]</scope>
    <source>
        <strain evidence="2 3">TC 32-1</strain>
    </source>
</reference>
<dbReference type="KEGG" id="hir:HETIRDRAFT_311728"/>
<accession>W4KHE4</accession>
<sequence length="241" mass="26193">MQTGTAYGSTSQRPRTDHAGPQNAPAPPVYSPYRSPTTDNSRVQSTYLVPAQARPGPPTNYWSSRVQRTYTDPTYTPPLPSTTARATVPAHGDAAPPALLSHTVPQVTFHDLEEVLQIRIPESVSVGGGGNRRDFNATQRAPAERAYGRMRKAQAERQRARSRGDRPEVTRLKALVEEEKATAERLNMAAAECIFKGEYDLPMSSARACSNSLLFHLCCDGGRMQQGAYDAGAGSLSMLCD</sequence>
<feature type="region of interest" description="Disordered" evidence="1">
    <location>
        <begin position="129"/>
        <end position="166"/>
    </location>
</feature>
<evidence type="ECO:0000256" key="1">
    <source>
        <dbReference type="SAM" id="MobiDB-lite"/>
    </source>
</evidence>
<evidence type="ECO:0000313" key="3">
    <source>
        <dbReference type="Proteomes" id="UP000030671"/>
    </source>
</evidence>
<proteinExistence type="predicted"/>
<organism evidence="2 3">
    <name type="scientific">Heterobasidion irregulare (strain TC 32-1)</name>
    <dbReference type="NCBI Taxonomy" id="747525"/>
    <lineage>
        <taxon>Eukaryota</taxon>
        <taxon>Fungi</taxon>
        <taxon>Dikarya</taxon>
        <taxon>Basidiomycota</taxon>
        <taxon>Agaricomycotina</taxon>
        <taxon>Agaricomycetes</taxon>
        <taxon>Russulales</taxon>
        <taxon>Bondarzewiaceae</taxon>
        <taxon>Heterobasidion</taxon>
        <taxon>Heterobasidion annosum species complex</taxon>
    </lineage>
</organism>
<dbReference type="GeneID" id="20669893"/>
<feature type="region of interest" description="Disordered" evidence="1">
    <location>
        <begin position="1"/>
        <end position="64"/>
    </location>
</feature>
<dbReference type="HOGENOM" id="CLU_1151908_0_0_1"/>
<gene>
    <name evidence="2" type="ORF">HETIRDRAFT_311728</name>
</gene>
<name>W4KHE4_HETIT</name>
<keyword evidence="3" id="KW-1185">Reference proteome</keyword>
<dbReference type="InParanoid" id="W4KHE4"/>
<protein>
    <submittedName>
        <fullName evidence="2">Uncharacterized protein</fullName>
    </submittedName>
</protein>
<dbReference type="RefSeq" id="XP_009544376.1">
    <property type="nucleotide sequence ID" value="XM_009546081.1"/>
</dbReference>
<feature type="compositionally biased region" description="Basic and acidic residues" evidence="1">
    <location>
        <begin position="142"/>
        <end position="166"/>
    </location>
</feature>
<dbReference type="EMBL" id="KI925456">
    <property type="protein sequence ID" value="ETW84745.1"/>
    <property type="molecule type" value="Genomic_DNA"/>
</dbReference>
<evidence type="ECO:0000313" key="2">
    <source>
        <dbReference type="EMBL" id="ETW84745.1"/>
    </source>
</evidence>
<feature type="compositionally biased region" description="Polar residues" evidence="1">
    <location>
        <begin position="34"/>
        <end position="47"/>
    </location>
</feature>
<feature type="compositionally biased region" description="Polar residues" evidence="1">
    <location>
        <begin position="1"/>
        <end position="13"/>
    </location>
</feature>
<dbReference type="AlphaFoldDB" id="W4KHE4"/>